<name>A0A0F9I4K9_9ZZZZ</name>
<sequence length="47" mass="5217">MPAGFDKCAREGGRVRTKKVGKNKFMHICWDKAGKSHAGEVKTKKAK</sequence>
<dbReference type="EMBL" id="LAZR01015108">
    <property type="protein sequence ID" value="KKM14604.1"/>
    <property type="molecule type" value="Genomic_DNA"/>
</dbReference>
<protein>
    <submittedName>
        <fullName evidence="1">Uncharacterized protein</fullName>
    </submittedName>
</protein>
<reference evidence="1" key="1">
    <citation type="journal article" date="2015" name="Nature">
        <title>Complex archaea that bridge the gap between prokaryotes and eukaryotes.</title>
        <authorList>
            <person name="Spang A."/>
            <person name="Saw J.H."/>
            <person name="Jorgensen S.L."/>
            <person name="Zaremba-Niedzwiedzka K."/>
            <person name="Martijn J."/>
            <person name="Lind A.E."/>
            <person name="van Eijk R."/>
            <person name="Schleper C."/>
            <person name="Guy L."/>
            <person name="Ettema T.J."/>
        </authorList>
    </citation>
    <scope>NUCLEOTIDE SEQUENCE</scope>
</reference>
<accession>A0A0F9I4K9</accession>
<dbReference type="AlphaFoldDB" id="A0A0F9I4K9"/>
<proteinExistence type="predicted"/>
<organism evidence="1">
    <name type="scientific">marine sediment metagenome</name>
    <dbReference type="NCBI Taxonomy" id="412755"/>
    <lineage>
        <taxon>unclassified sequences</taxon>
        <taxon>metagenomes</taxon>
        <taxon>ecological metagenomes</taxon>
    </lineage>
</organism>
<gene>
    <name evidence="1" type="ORF">LCGC14_1704460</name>
</gene>
<evidence type="ECO:0000313" key="1">
    <source>
        <dbReference type="EMBL" id="KKM14604.1"/>
    </source>
</evidence>
<comment type="caution">
    <text evidence="1">The sequence shown here is derived from an EMBL/GenBank/DDBJ whole genome shotgun (WGS) entry which is preliminary data.</text>
</comment>